<dbReference type="InterPro" id="IPR011600">
    <property type="entry name" value="Pept_C14_caspase"/>
</dbReference>
<comment type="similarity">
    <text evidence="1">Belongs to the peptidase C14A family.</text>
</comment>
<proteinExistence type="inferred from homology"/>
<dbReference type="InterPro" id="IPR052039">
    <property type="entry name" value="Caspase-related_regulators"/>
</dbReference>
<evidence type="ECO:0000259" key="2">
    <source>
        <dbReference type="PROSITE" id="PS50208"/>
    </source>
</evidence>
<name>A0A5Q4ZVQ2_9GAMM</name>
<feature type="domain" description="Caspase family p20" evidence="2">
    <location>
        <begin position="3"/>
        <end position="133"/>
    </location>
</feature>
<protein>
    <recommendedName>
        <fullName evidence="2">Caspase family p20 domain-containing protein</fullName>
    </recommendedName>
</protein>
<dbReference type="InterPro" id="IPR001309">
    <property type="entry name" value="Pept_C14_p20"/>
</dbReference>
<dbReference type="PANTHER" id="PTHR22576:SF37">
    <property type="entry name" value="MUCOSA-ASSOCIATED LYMPHOID TISSUE LYMPHOMA TRANSLOCATION PROTEIN 1"/>
    <property type="match status" value="1"/>
</dbReference>
<dbReference type="Gene3D" id="3.40.50.1460">
    <property type="match status" value="1"/>
</dbReference>
<dbReference type="GO" id="GO:0006508">
    <property type="term" value="P:proteolysis"/>
    <property type="evidence" value="ECO:0007669"/>
    <property type="project" value="InterPro"/>
</dbReference>
<dbReference type="InterPro" id="IPR029030">
    <property type="entry name" value="Caspase-like_dom_sf"/>
</dbReference>
<organism evidence="3">
    <name type="scientific">Aliivibrio wodanis</name>
    <dbReference type="NCBI Taxonomy" id="80852"/>
    <lineage>
        <taxon>Bacteria</taxon>
        <taxon>Pseudomonadati</taxon>
        <taxon>Pseudomonadota</taxon>
        <taxon>Gammaproteobacteria</taxon>
        <taxon>Vibrionales</taxon>
        <taxon>Vibrionaceae</taxon>
        <taxon>Aliivibrio</taxon>
    </lineage>
</organism>
<dbReference type="PRINTS" id="PR00376">
    <property type="entry name" value="IL1BCENZYME"/>
</dbReference>
<dbReference type="AlphaFoldDB" id="A0A5Q4ZVQ2"/>
<reference evidence="3" key="1">
    <citation type="submission" date="2019-09" db="EMBL/GenBank/DDBJ databases">
        <authorList>
            <person name="Hjerde E."/>
        </authorList>
    </citation>
    <scope>NUCLEOTIDE SEQUENCE</scope>
    <source>
        <strain evidence="3">06/09/160</strain>
    </source>
</reference>
<dbReference type="PANTHER" id="PTHR22576">
    <property type="entry name" value="MUCOSA ASSOCIATED LYMPHOID TISSUE LYMPHOMA TRANSLOCATION PROTEIN 1/PARACASPASE"/>
    <property type="match status" value="1"/>
</dbReference>
<dbReference type="EMBL" id="LR721751">
    <property type="protein sequence ID" value="VVV06097.1"/>
    <property type="molecule type" value="Genomic_DNA"/>
</dbReference>
<dbReference type="PROSITE" id="PS50208">
    <property type="entry name" value="CASPASE_P20"/>
    <property type="match status" value="1"/>
</dbReference>
<sequence>MNRKMIALIIGNSDYQNGTKLQNAVNDANDVATALENLGFTVIKHLDCEIQDLDRAVSSFQDGLNSNDVGLFYFAGHGIQIEGQNYITAIDSGFIDESAVKYTSYPLNRLIEAMDSCSNKTNLIILDACRDNPCERAWTRSTRANSLAPMFAPKGTLIAYSTSPGETASDGVGNNGAYTESLLKHINKPDIAIEDVFKKVRNSLSVVTKGKQTSWEHTSLTGDFYFNLSLGNKINKYSKLAISDSLFVIDNTNATHKVISGLKTHNWYAQNPAIDEITNSLLSTSDDDSLFVLGRNIYQSACGDSGSAISYINDFHSKHASLDISKKQAILEGMLFEIFFNSQAEFRETFKSTMFNKVFDLSVYSEYQSAFEFISEVLLPFSGNFYVIPGKTVDDVSIELVLENGTNDSRLIKEVHFDGENILEGEPGWEKYSFDGEVVYDPMRYESFIEKLSKDMMIPARFISVHANEDVNESTKLQFPYKHTLKRS</sequence>
<evidence type="ECO:0000313" key="3">
    <source>
        <dbReference type="EMBL" id="VVV06097.1"/>
    </source>
</evidence>
<gene>
    <name evidence="3" type="ORF">AW0309160_03581</name>
</gene>
<dbReference type="Pfam" id="PF00656">
    <property type="entry name" value="Peptidase_C14"/>
    <property type="match status" value="1"/>
</dbReference>
<dbReference type="SUPFAM" id="SSF52129">
    <property type="entry name" value="Caspase-like"/>
    <property type="match status" value="1"/>
</dbReference>
<accession>A0A5Q4ZVQ2</accession>
<evidence type="ECO:0000256" key="1">
    <source>
        <dbReference type="ARBA" id="ARBA00010134"/>
    </source>
</evidence>
<dbReference type="GO" id="GO:0004197">
    <property type="term" value="F:cysteine-type endopeptidase activity"/>
    <property type="evidence" value="ECO:0007669"/>
    <property type="project" value="InterPro"/>
</dbReference>
<dbReference type="SMART" id="SM00115">
    <property type="entry name" value="CASc"/>
    <property type="match status" value="1"/>
</dbReference>
<dbReference type="InterPro" id="IPR015917">
    <property type="entry name" value="Pept_C14A"/>
</dbReference>